<evidence type="ECO:0000256" key="2">
    <source>
        <dbReference type="ARBA" id="ARBA00022692"/>
    </source>
</evidence>
<keyword evidence="4" id="KW-0472">Membrane</keyword>
<dbReference type="GO" id="GO:0055085">
    <property type="term" value="P:transmembrane transport"/>
    <property type="evidence" value="ECO:0007669"/>
    <property type="project" value="InterPro"/>
</dbReference>
<keyword evidence="3" id="KW-1133">Transmembrane helix</keyword>
<keyword evidence="2" id="KW-0812">Transmembrane</keyword>
<feature type="domain" description="TonB C-terminal" evidence="5">
    <location>
        <begin position="29"/>
        <end position="124"/>
    </location>
</feature>
<dbReference type="Gene3D" id="3.30.1150.10">
    <property type="match status" value="1"/>
</dbReference>
<evidence type="ECO:0000256" key="1">
    <source>
        <dbReference type="ARBA" id="ARBA00004167"/>
    </source>
</evidence>
<evidence type="ECO:0000256" key="4">
    <source>
        <dbReference type="ARBA" id="ARBA00023136"/>
    </source>
</evidence>
<dbReference type="GO" id="GO:0016020">
    <property type="term" value="C:membrane"/>
    <property type="evidence" value="ECO:0007669"/>
    <property type="project" value="UniProtKB-SubCell"/>
</dbReference>
<organism evidence="6 7">
    <name type="scientific">Duganella sacchari</name>
    <dbReference type="NCBI Taxonomy" id="551987"/>
    <lineage>
        <taxon>Bacteria</taxon>
        <taxon>Pseudomonadati</taxon>
        <taxon>Pseudomonadota</taxon>
        <taxon>Betaproteobacteria</taxon>
        <taxon>Burkholderiales</taxon>
        <taxon>Oxalobacteraceae</taxon>
        <taxon>Telluria group</taxon>
        <taxon>Duganella</taxon>
    </lineage>
</organism>
<accession>A0A1M7RBU0</accession>
<evidence type="ECO:0000256" key="3">
    <source>
        <dbReference type="ARBA" id="ARBA00022989"/>
    </source>
</evidence>
<proteinExistence type="predicted"/>
<dbReference type="STRING" id="551987.SAMN05192549_11854"/>
<evidence type="ECO:0000313" key="7">
    <source>
        <dbReference type="Proteomes" id="UP000184339"/>
    </source>
</evidence>
<dbReference type="EMBL" id="FRCX01000018">
    <property type="protein sequence ID" value="SHN43757.1"/>
    <property type="molecule type" value="Genomic_DNA"/>
</dbReference>
<evidence type="ECO:0000313" key="6">
    <source>
        <dbReference type="EMBL" id="SHN43757.1"/>
    </source>
</evidence>
<dbReference type="Proteomes" id="UP000184339">
    <property type="component" value="Unassembled WGS sequence"/>
</dbReference>
<dbReference type="SUPFAM" id="SSF74653">
    <property type="entry name" value="TolA/TonB C-terminal domain"/>
    <property type="match status" value="1"/>
</dbReference>
<dbReference type="PROSITE" id="PS52015">
    <property type="entry name" value="TONB_CTD"/>
    <property type="match status" value="1"/>
</dbReference>
<reference evidence="7" key="1">
    <citation type="submission" date="2016-11" db="EMBL/GenBank/DDBJ databases">
        <authorList>
            <person name="Varghese N."/>
            <person name="Submissions S."/>
        </authorList>
    </citation>
    <scope>NUCLEOTIDE SEQUENCE [LARGE SCALE GENOMIC DNA]</scope>
    <source>
        <strain evidence="7">Sac-22</strain>
    </source>
</reference>
<dbReference type="AlphaFoldDB" id="A0A1M7RBU0"/>
<gene>
    <name evidence="6" type="ORF">SAMN05192549_11854</name>
</gene>
<dbReference type="NCBIfam" id="TIGR01352">
    <property type="entry name" value="tonB_Cterm"/>
    <property type="match status" value="1"/>
</dbReference>
<comment type="subcellular location">
    <subcellularLocation>
        <location evidence="1">Membrane</location>
        <topology evidence="1">Single-pass membrane protein</topology>
    </subcellularLocation>
</comment>
<keyword evidence="7" id="KW-1185">Reference proteome</keyword>
<dbReference type="Pfam" id="PF03544">
    <property type="entry name" value="TonB_C"/>
    <property type="match status" value="1"/>
</dbReference>
<evidence type="ECO:0000259" key="5">
    <source>
        <dbReference type="PROSITE" id="PS52015"/>
    </source>
</evidence>
<dbReference type="InterPro" id="IPR037682">
    <property type="entry name" value="TonB_C"/>
</dbReference>
<sequence>MLAVAGVAAVFGAINFASRAQSGQSPQPYYKSLVSSPTCMQPQWPREALRYEIDGTTIVRFEIGLDGKVIHPAVAQSSGWKILDDAAVHGLSQCLFQANLDEAKSGQQLPLKFVWSFSDAPAARPLLVADSCQPSTRFARFSQSDRRASGGDGVLLRFIVNAEGTPQRIVAEPGAQQEVADAAVQYLQGCRFAHDAGVTGPRTDTAYGRVQLQ</sequence>
<protein>
    <submittedName>
        <fullName evidence="6">TonB family C-terminal domain-containing protein</fullName>
    </submittedName>
</protein>
<dbReference type="InterPro" id="IPR006260">
    <property type="entry name" value="TonB/TolA_C"/>
</dbReference>
<name>A0A1M7RBU0_9BURK</name>